<evidence type="ECO:0000256" key="1">
    <source>
        <dbReference type="ARBA" id="ARBA00023015"/>
    </source>
</evidence>
<protein>
    <submittedName>
        <fullName evidence="6">TetR/AcrR family transcriptional regulator</fullName>
    </submittedName>
</protein>
<comment type="caution">
    <text evidence="6">The sequence shown here is derived from an EMBL/GenBank/DDBJ whole genome shotgun (WGS) entry which is preliminary data.</text>
</comment>
<dbReference type="Pfam" id="PF00440">
    <property type="entry name" value="TetR_N"/>
    <property type="match status" value="1"/>
</dbReference>
<feature type="domain" description="HTH tetR-type" evidence="5">
    <location>
        <begin position="23"/>
        <end position="83"/>
    </location>
</feature>
<dbReference type="OrthoDB" id="9795242at2"/>
<name>A0A4Q9VVX1_9HYPH</name>
<proteinExistence type="predicted"/>
<dbReference type="AlphaFoldDB" id="A0A4Q9VVX1"/>
<organism evidence="6 7">
    <name type="scientific">Siculibacillus lacustris</name>
    <dbReference type="NCBI Taxonomy" id="1549641"/>
    <lineage>
        <taxon>Bacteria</taxon>
        <taxon>Pseudomonadati</taxon>
        <taxon>Pseudomonadota</taxon>
        <taxon>Alphaproteobacteria</taxon>
        <taxon>Hyphomicrobiales</taxon>
        <taxon>Ancalomicrobiaceae</taxon>
        <taxon>Siculibacillus</taxon>
    </lineage>
</organism>
<gene>
    <name evidence="6" type="ORF">EYW49_04355</name>
</gene>
<evidence type="ECO:0000256" key="4">
    <source>
        <dbReference type="PROSITE-ProRule" id="PRU00335"/>
    </source>
</evidence>
<dbReference type="SUPFAM" id="SSF48498">
    <property type="entry name" value="Tetracyclin repressor-like, C-terminal domain"/>
    <property type="match status" value="1"/>
</dbReference>
<evidence type="ECO:0000313" key="6">
    <source>
        <dbReference type="EMBL" id="TBW40419.1"/>
    </source>
</evidence>
<reference evidence="6 7" key="1">
    <citation type="submission" date="2019-02" db="EMBL/GenBank/DDBJ databases">
        <title>Siculibacillus lacustris gen. nov., sp. nov., a new rosette-forming bacterium isolated from a freshwater crater lake (Lake St. Ana, Romania).</title>
        <authorList>
            <person name="Felfoldi T."/>
            <person name="Marton Z."/>
            <person name="Szabo A."/>
            <person name="Mentes A."/>
            <person name="Boka K."/>
            <person name="Marialigeti K."/>
            <person name="Mathe I."/>
            <person name="Koncz M."/>
            <person name="Schumann P."/>
            <person name="Toth E."/>
        </authorList>
    </citation>
    <scope>NUCLEOTIDE SEQUENCE [LARGE SCALE GENOMIC DNA]</scope>
    <source>
        <strain evidence="6 7">SA-279</strain>
    </source>
</reference>
<dbReference type="PANTHER" id="PTHR47506:SF1">
    <property type="entry name" value="HTH-TYPE TRANSCRIPTIONAL REGULATOR YJDC"/>
    <property type="match status" value="1"/>
</dbReference>
<dbReference type="Gene3D" id="1.10.357.10">
    <property type="entry name" value="Tetracycline Repressor, domain 2"/>
    <property type="match status" value="1"/>
</dbReference>
<dbReference type="PANTHER" id="PTHR47506">
    <property type="entry name" value="TRANSCRIPTIONAL REGULATORY PROTEIN"/>
    <property type="match status" value="1"/>
</dbReference>
<evidence type="ECO:0000256" key="3">
    <source>
        <dbReference type="ARBA" id="ARBA00023163"/>
    </source>
</evidence>
<dbReference type="SUPFAM" id="SSF46689">
    <property type="entry name" value="Homeodomain-like"/>
    <property type="match status" value="1"/>
</dbReference>
<evidence type="ECO:0000256" key="2">
    <source>
        <dbReference type="ARBA" id="ARBA00023125"/>
    </source>
</evidence>
<dbReference type="Proteomes" id="UP000292781">
    <property type="component" value="Unassembled WGS sequence"/>
</dbReference>
<sequence>MVYLVVTMKKDPTAPRPRGRPRKFDREAALQIAVRMFWRRGFEATGIQDLADAMGLAPPSLYAAFGDKKTLFREAIAAYQAGPGAFARRAAEDGGPAREVIAASLRAAAHAFTDGEHPPGCMVILSTTNHGPGADDLAAWLRTLRTDGTQADWTRRIERDVADGLLPAGTDAAGLARFYMTVLEGMSIQAGDGADRAALEAVATLAMTAWPAQITQSTASPRI</sequence>
<dbReference type="InterPro" id="IPR009057">
    <property type="entry name" value="Homeodomain-like_sf"/>
</dbReference>
<accession>A0A4Q9VVX1</accession>
<dbReference type="PROSITE" id="PS50977">
    <property type="entry name" value="HTH_TETR_2"/>
    <property type="match status" value="1"/>
</dbReference>
<evidence type="ECO:0000259" key="5">
    <source>
        <dbReference type="PROSITE" id="PS50977"/>
    </source>
</evidence>
<keyword evidence="7" id="KW-1185">Reference proteome</keyword>
<dbReference type="EMBL" id="SJFN01000004">
    <property type="protein sequence ID" value="TBW40419.1"/>
    <property type="molecule type" value="Genomic_DNA"/>
</dbReference>
<keyword evidence="3" id="KW-0804">Transcription</keyword>
<dbReference type="InterPro" id="IPR001647">
    <property type="entry name" value="HTH_TetR"/>
</dbReference>
<keyword evidence="1" id="KW-0805">Transcription regulation</keyword>
<dbReference type="Gene3D" id="1.10.10.60">
    <property type="entry name" value="Homeodomain-like"/>
    <property type="match status" value="1"/>
</dbReference>
<dbReference type="GO" id="GO:0003677">
    <property type="term" value="F:DNA binding"/>
    <property type="evidence" value="ECO:0007669"/>
    <property type="project" value="UniProtKB-UniRule"/>
</dbReference>
<dbReference type="InterPro" id="IPR036271">
    <property type="entry name" value="Tet_transcr_reg_TetR-rel_C_sf"/>
</dbReference>
<keyword evidence="2 4" id="KW-0238">DNA-binding</keyword>
<feature type="DNA-binding region" description="H-T-H motif" evidence="4">
    <location>
        <begin position="46"/>
        <end position="65"/>
    </location>
</feature>
<evidence type="ECO:0000313" key="7">
    <source>
        <dbReference type="Proteomes" id="UP000292781"/>
    </source>
</evidence>